<evidence type="ECO:0000256" key="1">
    <source>
        <dbReference type="ARBA" id="ARBA00006882"/>
    </source>
</evidence>
<dbReference type="CDD" id="cd14696">
    <property type="entry name" value="bZIP_Jun"/>
    <property type="match status" value="1"/>
</dbReference>
<keyword evidence="2" id="KW-0805">Transcription regulation</keyword>
<dbReference type="PANTHER" id="PTHR11462:SF35">
    <property type="entry name" value="TRANSCRIPTION FACTOR JRA"/>
    <property type="match status" value="1"/>
</dbReference>
<dbReference type="GO" id="GO:0042127">
    <property type="term" value="P:regulation of cell population proliferation"/>
    <property type="evidence" value="ECO:0007669"/>
    <property type="project" value="TreeGrafter"/>
</dbReference>
<dbReference type="GO" id="GO:0051726">
    <property type="term" value="P:regulation of cell cycle"/>
    <property type="evidence" value="ECO:0007669"/>
    <property type="project" value="TreeGrafter"/>
</dbReference>
<protein>
    <recommendedName>
        <fullName evidence="5">BZIP domain-containing protein</fullName>
    </recommendedName>
</protein>
<sequence>MSQGNIKQLRSSLSLDFTLGPSQTKKVKYDNFFLESPDIAKIFANDTNMGPQGKKMKFDNYILATPDMAKIALSTPELDNLLLNSFQQQTSISQNLIRNQVDENIKGVWSVNNHGKLKNQIKDEEKSDEDIKFVINEQNERINNSQTKGKIAKVEAINLVEQERIKIERKRYRNRIAASKCRQRKLERINRLQLKVDQLTNKNVVLKNFIQISRDVINRLNNHIIAHQQMGCDIHEIHF</sequence>
<dbReference type="SUPFAM" id="SSF57959">
    <property type="entry name" value="Leucine zipper domain"/>
    <property type="match status" value="1"/>
</dbReference>
<proteinExistence type="inferred from homology"/>
<dbReference type="SMART" id="SM00338">
    <property type="entry name" value="BRLZ"/>
    <property type="match status" value="1"/>
</dbReference>
<gene>
    <name evidence="6" type="ORF">RDWZM_003076</name>
</gene>
<keyword evidence="7" id="KW-1185">Reference proteome</keyword>
<dbReference type="Pfam" id="PF00170">
    <property type="entry name" value="bZIP_1"/>
    <property type="match status" value="1"/>
</dbReference>
<dbReference type="GO" id="GO:0005667">
    <property type="term" value="C:transcription regulator complex"/>
    <property type="evidence" value="ECO:0007669"/>
    <property type="project" value="TreeGrafter"/>
</dbReference>
<comment type="similarity">
    <text evidence="1">Belongs to the bZIP family. Jun subfamily.</text>
</comment>
<keyword evidence="3" id="KW-0238">DNA-binding</keyword>
<dbReference type="GO" id="GO:0000981">
    <property type="term" value="F:DNA-binding transcription factor activity, RNA polymerase II-specific"/>
    <property type="evidence" value="ECO:0007669"/>
    <property type="project" value="TreeGrafter"/>
</dbReference>
<dbReference type="GO" id="GO:0000978">
    <property type="term" value="F:RNA polymerase II cis-regulatory region sequence-specific DNA binding"/>
    <property type="evidence" value="ECO:0007669"/>
    <property type="project" value="TreeGrafter"/>
</dbReference>
<dbReference type="AlphaFoldDB" id="A0A9Q0RSQ5"/>
<dbReference type="PRINTS" id="PR00043">
    <property type="entry name" value="LEUZIPPRJUN"/>
</dbReference>
<dbReference type="Proteomes" id="UP001142055">
    <property type="component" value="Chromosome 1"/>
</dbReference>
<dbReference type="PANTHER" id="PTHR11462">
    <property type="entry name" value="JUN TRANSCRIPTION FACTOR-RELATED"/>
    <property type="match status" value="1"/>
</dbReference>
<evidence type="ECO:0000256" key="3">
    <source>
        <dbReference type="ARBA" id="ARBA00023125"/>
    </source>
</evidence>
<evidence type="ECO:0000259" key="5">
    <source>
        <dbReference type="PROSITE" id="PS50217"/>
    </source>
</evidence>
<dbReference type="EMBL" id="JAPWDV010000001">
    <property type="protein sequence ID" value="KAJ6224531.1"/>
    <property type="molecule type" value="Genomic_DNA"/>
</dbReference>
<keyword evidence="4" id="KW-0804">Transcription</keyword>
<dbReference type="PROSITE" id="PS00036">
    <property type="entry name" value="BZIP_BASIC"/>
    <property type="match status" value="1"/>
</dbReference>
<reference evidence="6" key="1">
    <citation type="submission" date="2022-12" db="EMBL/GenBank/DDBJ databases">
        <title>Genome assemblies of Blomia tropicalis.</title>
        <authorList>
            <person name="Cui Y."/>
        </authorList>
    </citation>
    <scope>NUCLEOTIDE SEQUENCE</scope>
    <source>
        <tissue evidence="6">Adult mites</tissue>
    </source>
</reference>
<comment type="caution">
    <text evidence="6">The sequence shown here is derived from an EMBL/GenBank/DDBJ whole genome shotgun (WGS) entry which is preliminary data.</text>
</comment>
<dbReference type="InterPro" id="IPR046347">
    <property type="entry name" value="bZIP_sf"/>
</dbReference>
<evidence type="ECO:0000256" key="4">
    <source>
        <dbReference type="ARBA" id="ARBA00023163"/>
    </source>
</evidence>
<dbReference type="OMA" id="QNERINN"/>
<accession>A0A9Q0RSQ5</accession>
<dbReference type="PROSITE" id="PS50217">
    <property type="entry name" value="BZIP"/>
    <property type="match status" value="1"/>
</dbReference>
<evidence type="ECO:0000313" key="6">
    <source>
        <dbReference type="EMBL" id="KAJ6224531.1"/>
    </source>
</evidence>
<dbReference type="InterPro" id="IPR002112">
    <property type="entry name" value="Leuzip_Jun"/>
</dbReference>
<organism evidence="6 7">
    <name type="scientific">Blomia tropicalis</name>
    <name type="common">Mite</name>
    <dbReference type="NCBI Taxonomy" id="40697"/>
    <lineage>
        <taxon>Eukaryota</taxon>
        <taxon>Metazoa</taxon>
        <taxon>Ecdysozoa</taxon>
        <taxon>Arthropoda</taxon>
        <taxon>Chelicerata</taxon>
        <taxon>Arachnida</taxon>
        <taxon>Acari</taxon>
        <taxon>Acariformes</taxon>
        <taxon>Sarcoptiformes</taxon>
        <taxon>Astigmata</taxon>
        <taxon>Glycyphagoidea</taxon>
        <taxon>Echimyopodidae</taxon>
        <taxon>Blomia</taxon>
    </lineage>
</organism>
<name>A0A9Q0RSQ5_BLOTA</name>
<dbReference type="Gene3D" id="1.20.5.170">
    <property type="match status" value="1"/>
</dbReference>
<dbReference type="InterPro" id="IPR050946">
    <property type="entry name" value="AP-1_TF_bZIP"/>
</dbReference>
<evidence type="ECO:0000256" key="2">
    <source>
        <dbReference type="ARBA" id="ARBA00023015"/>
    </source>
</evidence>
<dbReference type="InterPro" id="IPR004827">
    <property type="entry name" value="bZIP"/>
</dbReference>
<evidence type="ECO:0000313" key="7">
    <source>
        <dbReference type="Proteomes" id="UP001142055"/>
    </source>
</evidence>
<feature type="domain" description="BZIP" evidence="5">
    <location>
        <begin position="164"/>
        <end position="227"/>
    </location>
</feature>